<evidence type="ECO:0000259" key="1">
    <source>
        <dbReference type="Pfam" id="PF11716"/>
    </source>
</evidence>
<proteinExistence type="predicted"/>
<dbReference type="Proteomes" id="UP000646523">
    <property type="component" value="Unassembled WGS sequence"/>
</dbReference>
<organism evidence="2 3">
    <name type="scientific">Nonomuraea cavernae</name>
    <dbReference type="NCBI Taxonomy" id="2045107"/>
    <lineage>
        <taxon>Bacteria</taxon>
        <taxon>Bacillati</taxon>
        <taxon>Actinomycetota</taxon>
        <taxon>Actinomycetes</taxon>
        <taxon>Streptosporangiales</taxon>
        <taxon>Streptosporangiaceae</taxon>
        <taxon>Nonomuraea</taxon>
    </lineage>
</organism>
<dbReference type="Pfam" id="PF11716">
    <property type="entry name" value="MDMPI_N"/>
    <property type="match status" value="1"/>
</dbReference>
<protein>
    <recommendedName>
        <fullName evidence="1">Mycothiol-dependent maleylpyruvate isomerase metal-binding domain-containing protein</fullName>
    </recommendedName>
</protein>
<evidence type="ECO:0000313" key="2">
    <source>
        <dbReference type="EMBL" id="GGO82321.1"/>
    </source>
</evidence>
<dbReference type="EMBL" id="BMNH01000042">
    <property type="protein sequence ID" value="GGO82321.1"/>
    <property type="molecule type" value="Genomic_DNA"/>
</dbReference>
<dbReference type="InterPro" id="IPR024344">
    <property type="entry name" value="MDMPI_metal-binding"/>
</dbReference>
<reference evidence="2" key="2">
    <citation type="submission" date="2020-09" db="EMBL/GenBank/DDBJ databases">
        <authorList>
            <person name="Sun Q."/>
            <person name="Zhou Y."/>
        </authorList>
    </citation>
    <scope>NUCLEOTIDE SEQUENCE</scope>
    <source>
        <strain evidence="2">CGMCC 4.7368</strain>
    </source>
</reference>
<dbReference type="AlphaFoldDB" id="A0A917ZGE7"/>
<reference evidence="2" key="1">
    <citation type="journal article" date="2014" name="Int. J. Syst. Evol. Microbiol.">
        <title>Complete genome sequence of Corynebacterium casei LMG S-19264T (=DSM 44701T), isolated from a smear-ripened cheese.</title>
        <authorList>
            <consortium name="US DOE Joint Genome Institute (JGI-PGF)"/>
            <person name="Walter F."/>
            <person name="Albersmeier A."/>
            <person name="Kalinowski J."/>
            <person name="Ruckert C."/>
        </authorList>
    </citation>
    <scope>NUCLEOTIDE SEQUENCE</scope>
    <source>
        <strain evidence="2">CGMCC 4.7368</strain>
    </source>
</reference>
<keyword evidence="3" id="KW-1185">Reference proteome</keyword>
<dbReference type="SUPFAM" id="SSF55718">
    <property type="entry name" value="SCP-like"/>
    <property type="match status" value="1"/>
</dbReference>
<dbReference type="NCBIfam" id="TIGR03083">
    <property type="entry name" value="maleylpyruvate isomerase family mycothiol-dependent enzyme"/>
    <property type="match status" value="1"/>
</dbReference>
<dbReference type="InterPro" id="IPR017517">
    <property type="entry name" value="Maleyloyr_isom"/>
</dbReference>
<gene>
    <name evidence="2" type="ORF">GCM10012289_73280</name>
</gene>
<dbReference type="InterPro" id="IPR034660">
    <property type="entry name" value="DinB/YfiT-like"/>
</dbReference>
<evidence type="ECO:0000313" key="3">
    <source>
        <dbReference type="Proteomes" id="UP000646523"/>
    </source>
</evidence>
<feature type="domain" description="Mycothiol-dependent maleylpyruvate isomerase metal-binding" evidence="1">
    <location>
        <begin position="33"/>
        <end position="160"/>
    </location>
</feature>
<dbReference type="GO" id="GO:0046872">
    <property type="term" value="F:metal ion binding"/>
    <property type="evidence" value="ECO:0007669"/>
    <property type="project" value="InterPro"/>
</dbReference>
<dbReference type="Gene3D" id="3.30.1050.20">
    <property type="match status" value="1"/>
</dbReference>
<accession>A0A917ZGE7</accession>
<dbReference type="SUPFAM" id="SSF109854">
    <property type="entry name" value="DinB/YfiT-like putative metalloenzymes"/>
    <property type="match status" value="1"/>
</dbReference>
<sequence length="254" mass="27673">MSRPARGVAVPDRPRAAVREAARLRWLDEGTSYFAARLRGCDLDRPSLLPGWTGRHLVAHVAANARALGRLVHWAHTGEETPMYARGGAREAEIEELARLSPGALTELAERTSAALRSDLAALSDSDLAERVRTAQGRLVPASEIIWMRAREVWVHAVDLDSGGRFEDFPPDFVDALLTDVTGLWERRGQGPGLMIRPDDRRRSWAVSVPPPTGPPDEPGVPREVHGTAARLAAWVTGRAPAPDPAAPPVGRWL</sequence>
<dbReference type="InterPro" id="IPR036527">
    <property type="entry name" value="SCP2_sterol-bd_dom_sf"/>
</dbReference>
<name>A0A917ZGE7_9ACTN</name>
<comment type="caution">
    <text evidence="2">The sequence shown here is derived from an EMBL/GenBank/DDBJ whole genome shotgun (WGS) entry which is preliminary data.</text>
</comment>
<dbReference type="Gene3D" id="1.20.120.450">
    <property type="entry name" value="dinb family like domain"/>
    <property type="match status" value="1"/>
</dbReference>